<dbReference type="FunFam" id="3.30.830.10:FF:000021">
    <property type="entry name" value="Cytochrome b-c1 complex subunit 2"/>
    <property type="match status" value="1"/>
</dbReference>
<keyword evidence="6" id="KW-0249">Electron transport</keyword>
<keyword evidence="5" id="KW-0809">Transit peptide</keyword>
<name>A0A5C3FDP6_9BASI</name>
<dbReference type="InterPro" id="IPR011249">
    <property type="entry name" value="Metalloenz_LuxS/M16"/>
</dbReference>
<evidence type="ECO:0000256" key="7">
    <source>
        <dbReference type="ARBA" id="ARBA00023128"/>
    </source>
</evidence>
<gene>
    <name evidence="13" type="ORF">PSFLO_07297</name>
</gene>
<evidence type="ECO:0000256" key="10">
    <source>
        <dbReference type="ARBA" id="ARBA00040751"/>
    </source>
</evidence>
<dbReference type="GO" id="GO:0005743">
    <property type="term" value="C:mitochondrial inner membrane"/>
    <property type="evidence" value="ECO:0007669"/>
    <property type="project" value="UniProtKB-SubCell"/>
</dbReference>
<keyword evidence="4" id="KW-0999">Mitochondrion inner membrane</keyword>
<comment type="subcellular location">
    <subcellularLocation>
        <location evidence="1">Mitochondrion inner membrane</location>
        <topology evidence="1">Peripheral membrane protein</topology>
        <orientation evidence="1">Matrix side</orientation>
    </subcellularLocation>
</comment>
<feature type="domain" description="Peptidase M16 N-terminal" evidence="11">
    <location>
        <begin position="35"/>
        <end position="177"/>
    </location>
</feature>
<protein>
    <recommendedName>
        <fullName evidence="10">Cytochrome b-c1 complex subunit 2, mitochondrial</fullName>
    </recommendedName>
</protein>
<dbReference type="PANTHER" id="PTHR11851">
    <property type="entry name" value="METALLOPROTEASE"/>
    <property type="match status" value="1"/>
</dbReference>
<dbReference type="FunFam" id="3.30.830.10:FF:000039">
    <property type="entry name" value="Ubiquinol-cytochrome c reductase core subunit 2"/>
    <property type="match status" value="1"/>
</dbReference>
<reference evidence="13 14" key="1">
    <citation type="submission" date="2018-03" db="EMBL/GenBank/DDBJ databases">
        <authorList>
            <person name="Guldener U."/>
        </authorList>
    </citation>
    <scope>NUCLEOTIDE SEQUENCE [LARGE SCALE GENOMIC DNA]</scope>
    <source>
        <strain evidence="13 14">DAOM196992</strain>
    </source>
</reference>
<evidence type="ECO:0000256" key="5">
    <source>
        <dbReference type="ARBA" id="ARBA00022946"/>
    </source>
</evidence>
<evidence type="ECO:0000256" key="9">
    <source>
        <dbReference type="ARBA" id="ARBA00038146"/>
    </source>
</evidence>
<evidence type="ECO:0000256" key="6">
    <source>
        <dbReference type="ARBA" id="ARBA00022982"/>
    </source>
</evidence>
<evidence type="ECO:0000256" key="8">
    <source>
        <dbReference type="ARBA" id="ARBA00023136"/>
    </source>
</evidence>
<dbReference type="InterPro" id="IPR050361">
    <property type="entry name" value="MPP/UQCRC_Complex"/>
</dbReference>
<feature type="domain" description="Peptidase M16 C-terminal" evidence="12">
    <location>
        <begin position="185"/>
        <end position="367"/>
    </location>
</feature>
<keyword evidence="7" id="KW-0496">Mitochondrion</keyword>
<comment type="similarity">
    <text evidence="9">Belongs to the peptidase M16 family. UQCRC2/QCR2 subfamily.</text>
</comment>
<keyword evidence="2" id="KW-0813">Transport</keyword>
<proteinExistence type="inferred from homology"/>
<evidence type="ECO:0000259" key="12">
    <source>
        <dbReference type="Pfam" id="PF05193"/>
    </source>
</evidence>
<keyword evidence="14" id="KW-1185">Reference proteome</keyword>
<dbReference type="EMBL" id="OOIP01000032">
    <property type="protein sequence ID" value="SPO41815.1"/>
    <property type="molecule type" value="Genomic_DNA"/>
</dbReference>
<dbReference type="Pfam" id="PF00675">
    <property type="entry name" value="Peptidase_M16"/>
    <property type="match status" value="1"/>
</dbReference>
<evidence type="ECO:0000313" key="13">
    <source>
        <dbReference type="EMBL" id="SPO41815.1"/>
    </source>
</evidence>
<dbReference type="Gene3D" id="3.30.830.10">
    <property type="entry name" value="Metalloenzyme, LuxS/M16 peptidase-like"/>
    <property type="match status" value="2"/>
</dbReference>
<evidence type="ECO:0000256" key="4">
    <source>
        <dbReference type="ARBA" id="ARBA00022792"/>
    </source>
</evidence>
<evidence type="ECO:0000259" key="11">
    <source>
        <dbReference type="Pfam" id="PF00675"/>
    </source>
</evidence>
<dbReference type="InterPro" id="IPR011765">
    <property type="entry name" value="Pept_M16_N"/>
</dbReference>
<evidence type="ECO:0000256" key="2">
    <source>
        <dbReference type="ARBA" id="ARBA00022448"/>
    </source>
</evidence>
<dbReference type="AlphaFoldDB" id="A0A5C3FDP6"/>
<keyword evidence="8" id="KW-0472">Membrane</keyword>
<organism evidence="13 14">
    <name type="scientific">Pseudozyma flocculosa</name>
    <dbReference type="NCBI Taxonomy" id="84751"/>
    <lineage>
        <taxon>Eukaryota</taxon>
        <taxon>Fungi</taxon>
        <taxon>Dikarya</taxon>
        <taxon>Basidiomycota</taxon>
        <taxon>Ustilaginomycotina</taxon>
        <taxon>Ustilaginomycetes</taxon>
        <taxon>Ustilaginales</taxon>
        <taxon>Ustilaginaceae</taxon>
        <taxon>Pseudozyma</taxon>
    </lineage>
</organism>
<evidence type="ECO:0000256" key="1">
    <source>
        <dbReference type="ARBA" id="ARBA00004443"/>
    </source>
</evidence>
<dbReference type="SUPFAM" id="SSF63411">
    <property type="entry name" value="LuxS/MPP-like metallohydrolase"/>
    <property type="match status" value="2"/>
</dbReference>
<dbReference type="OrthoDB" id="6369905at2759"/>
<dbReference type="InterPro" id="IPR007863">
    <property type="entry name" value="Peptidase_M16_C"/>
</dbReference>
<dbReference type="Pfam" id="PF05193">
    <property type="entry name" value="Peptidase_M16_C"/>
    <property type="match status" value="1"/>
</dbReference>
<keyword evidence="3" id="KW-0679">Respiratory chain</keyword>
<dbReference type="GO" id="GO:0046872">
    <property type="term" value="F:metal ion binding"/>
    <property type="evidence" value="ECO:0007669"/>
    <property type="project" value="InterPro"/>
</dbReference>
<accession>A0A5C3FDP6</accession>
<dbReference type="Proteomes" id="UP000323386">
    <property type="component" value="Unassembled WGS sequence"/>
</dbReference>
<evidence type="ECO:0000256" key="3">
    <source>
        <dbReference type="ARBA" id="ARBA00022660"/>
    </source>
</evidence>
<dbReference type="PANTHER" id="PTHR11851:SF209">
    <property type="entry name" value="CYTOCHROME B-C1 COMPLEX SUBUNIT 2, MITOCHONDRIAL"/>
    <property type="match status" value="1"/>
</dbReference>
<sequence>MSFARSAAAPVRSAVRSAAVQQRSFSTAKAGSINVAAADDGALTSAVTVAIKAGSRYESVPGVAHVLKNYLFKSNDKRSALRLVREAEFYGGVLSTALTKEHLILTAEFLRGDEDFFVEILGDAVSKSKFAPHEFYEEVMPQVVAEHLQASASPEVLGLDALLQTAYRQRGLGASLFASPATPVSHKDTVAFAKGAFAKNNIAVLGSGIESGKLSSLVSKHFGGLAESASVSAAPAKYFGGEQRIAFVAPHGAEETRASLGHFVIGFEGAGHQDASASAELAVLRSLLGGESSIKWSRGTSPLSQIADKVAGAEARSFNLTFSDSGVFGVHVSAPHARVLEATKAATNAFKEVAGGVSSDDLTKAIAKAKYEQAAALESSRLASHEAVAGQLLEGGKVASLDDKVAQLEAVSKDSLAKVVEKLVGKSAKPTTVAIGNVHVLPYADEVL</sequence>
<evidence type="ECO:0000313" key="14">
    <source>
        <dbReference type="Proteomes" id="UP000323386"/>
    </source>
</evidence>